<dbReference type="InterPro" id="IPR036388">
    <property type="entry name" value="WH-like_DNA-bd_sf"/>
</dbReference>
<dbReference type="FunFam" id="3.90.230.10:FF:000016">
    <property type="entry name" value="Putative curved dna-binding protein"/>
    <property type="match status" value="1"/>
</dbReference>
<feature type="chain" id="PRO_5004885171" description="PHD-type domain-containing protein" evidence="7">
    <location>
        <begin position="22"/>
        <end position="1714"/>
    </location>
</feature>
<dbReference type="GO" id="GO:0006357">
    <property type="term" value="P:regulation of transcription by RNA polymerase II"/>
    <property type="evidence" value="ECO:0007669"/>
    <property type="project" value="TreeGrafter"/>
</dbReference>
<feature type="compositionally biased region" description="Polar residues" evidence="6">
    <location>
        <begin position="964"/>
        <end position="977"/>
    </location>
</feature>
<dbReference type="KEGG" id="bze:COCCADRAFT_104749"/>
<keyword evidence="4" id="KW-0862">Zinc</keyword>
<dbReference type="SUPFAM" id="SSF46785">
    <property type="entry name" value="Winged helix' DNA-binding domain"/>
    <property type="match status" value="1"/>
</dbReference>
<dbReference type="InterPro" id="IPR036005">
    <property type="entry name" value="Creatinase/aminopeptidase-like"/>
</dbReference>
<feature type="compositionally biased region" description="Polar residues" evidence="6">
    <location>
        <begin position="681"/>
        <end position="698"/>
    </location>
</feature>
<dbReference type="eggNOG" id="KOG2776">
    <property type="taxonomic scope" value="Eukaryota"/>
</dbReference>
<sequence>MMLRATIFLTTLLTFIMKVNTASLPIRILTHNIRYAANPPSTGEKPWSTRRQLILNELHYNTLHNPEAFICLQEVLNSQLTDIISGLGDEWAYIGVGRDDGKTKGEYSPVIYRKTVWKLLEWQTVWLNEDGAVGKKGWDAGSIRIITIGTFKHIQRKKTLVAMSTHLDNAGPVSRRESAKIIQNVTAQVTAPANSSSSALPFFLGGDLNSETDGEAYRILNAEESILQDTREQARWVYGHEITFTGFQDEGKEHTTDYSLANPDTITKYKVAADISQRVLKEVSGWIAADANIVELCERGDKLLEEEVGKVYKGKKVQKGIGHCTTISPSAYITPYTPLKSDTEEAATTLKEGEVVKIQLGAQIDGFCTIVCDNVIVGNTGEVTGREADLILATHYANELLLRLMVPPSLLPYSDEEEQKKAATKKPYTQSQMTNMLEKVVKAYDCNLVESTTIWLFDHNEIESKKKIILAPGEGVRGEGLPEAGEVWGVEMGVSLGSGKVKNNSNRTTLHRRTATTYQLKRPTSRALLSEVVKKFGTFPFSLRQLEDEKGAKVGVVECVRTGVLRQYEVVVDKDNQPVARLFSTVSIGKNGMQRLAQPTPIDVSKYKSDKKIEDEEILKILEQPIGKTVTKKKNNKKKKKPAKKPAADGAAAAAEEESDDEDFAMPALRKSARERDFRSQPRSSTTPYASPTGTTNDHVYDKKQRSITEWTEPQPQTLTPSFEEHGFARHGVLENMAPLGVPPKAKDKQRARALDGPAPRNSLLGKVNIAFGDDAGSTPEVTPAPELEPDDSERQEEYEIQAGFPVLEDEEDDDYEPTKPKKKVKVSKTPVRGKTPVQSKTPVNGKTPVKNCYSKSTPVSGSPAVQAISMSEPVAASTQRIQIAVNDAISKANSSKGRRYVGIALKRAFEQSKSDPELAEALDAVIHERSTPKQYNRFRKFIKSFKLEEKMKMGLTRDRRFDQPNTANNGVSLSSQPPSPRASSEVVPDDSVSTTESMLNDTHKALQSALDPHSEAAPHPFSTAPALPAADTYAESTPRMPSKSPRKRAATNGKSAPDSAMDVDGGLSTTVPTPVARTPDTGASDSELSEVNEEIVLKGPPEPVQVNGKSAAAAPASGPKKGKNIAHARAAKKAKANAGKLFGKHAYKQQPLTAEQQAEDDRLYQMRKSMVEEQPIRQFDQIPPPVSDVRFDDEILETESLTESQIAVGPPVDSDQPRRPGRAPNHGTKRLRDDPLRFSSPQSEPATVTRPSTPAVGPAPKRVKLTNGQGARTKRSPVKNRDAGPIAGVAFTGGGGSRQLGPDDNDPNSPQSESDDFCSACRGAGEFVCCENCPRVFHLLCCDPPRIQVPDGAFYCYECNAKFGAPDDSEETHPSLWPLFDKLERTNPRAFALPQDIQNNFEGVSARPDGSYFEEVKKFPLAKNSGYGYQKPEYTKVIDNDQKVILCVQCGLSSGNKRQMLKCDFCHAYWHLDCCDPPLANPPHISFDASQRDAWKCPRHIDHDLRSGLLVQNDLSADDHDVEMSNTAPFARITRRVRVRKHSEYVEPVFSRGMRNNGLIEITNDPDDDTDGEGNYVFGDNDSKDLSSKIFRVPEKGVVLDFISKVKSGRVMKNYGAPKAVEAAAQRNASMQNYLAHSIEQQQAALTLAQLAGKEPEVDLSEGKVQALIYSLTSEAPPNVITAMANADPPPPSEQERAQLEMLQRLIQRRLGA</sequence>
<dbReference type="InterPro" id="IPR019786">
    <property type="entry name" value="Zinc_finger_PHD-type_CS"/>
</dbReference>
<dbReference type="CDD" id="cd15534">
    <property type="entry name" value="PHD2_PHF12_Rco1"/>
    <property type="match status" value="1"/>
</dbReference>
<feature type="region of interest" description="Disordered" evidence="6">
    <location>
        <begin position="1200"/>
        <end position="1317"/>
    </location>
</feature>
<evidence type="ECO:0000256" key="7">
    <source>
        <dbReference type="SAM" id="SignalP"/>
    </source>
</evidence>
<keyword evidence="7" id="KW-0732">Signal</keyword>
<evidence type="ECO:0000256" key="3">
    <source>
        <dbReference type="ARBA" id="ARBA00022771"/>
    </source>
</evidence>
<dbReference type="FunFam" id="1.10.10.10:FF:000029">
    <property type="entry name" value="Proliferation-associated 2G4, a"/>
    <property type="match status" value="1"/>
</dbReference>
<dbReference type="PANTHER" id="PTHR47636:SF1">
    <property type="entry name" value="TRANSCRIPTIONAL REGULATORY PROTEIN RCO1"/>
    <property type="match status" value="1"/>
</dbReference>
<dbReference type="CDD" id="cd09083">
    <property type="entry name" value="EEP-1"/>
    <property type="match status" value="1"/>
</dbReference>
<feature type="compositionally biased region" description="Acidic residues" evidence="6">
    <location>
        <begin position="655"/>
        <end position="664"/>
    </location>
</feature>
<evidence type="ECO:0000256" key="5">
    <source>
        <dbReference type="PROSITE-ProRule" id="PRU00146"/>
    </source>
</evidence>
<dbReference type="InterPro" id="IPR052819">
    <property type="entry name" value="Chromatin_regulatory_protein"/>
</dbReference>
<dbReference type="CDD" id="cd01089">
    <property type="entry name" value="PA2G4-like"/>
    <property type="match status" value="1"/>
</dbReference>
<dbReference type="STRING" id="930089.W6XXS9"/>
<dbReference type="InterPro" id="IPR036691">
    <property type="entry name" value="Endo/exonu/phosph_ase_sf"/>
</dbReference>
<dbReference type="Pfam" id="PF00557">
    <property type="entry name" value="Peptidase_M24"/>
    <property type="match status" value="1"/>
</dbReference>
<proteinExistence type="inferred from homology"/>
<evidence type="ECO:0000256" key="6">
    <source>
        <dbReference type="SAM" id="MobiDB-lite"/>
    </source>
</evidence>
<feature type="region of interest" description="Disordered" evidence="6">
    <location>
        <begin position="1101"/>
        <end position="1123"/>
    </location>
</feature>
<dbReference type="SUPFAM" id="SSF57903">
    <property type="entry name" value="FYVE/PHD zinc finger"/>
    <property type="match status" value="2"/>
</dbReference>
<dbReference type="CDD" id="cd15535">
    <property type="entry name" value="PHD1_Rco1"/>
    <property type="match status" value="1"/>
</dbReference>
<dbReference type="GO" id="GO:0008270">
    <property type="term" value="F:zinc ion binding"/>
    <property type="evidence" value="ECO:0007669"/>
    <property type="project" value="UniProtKB-KW"/>
</dbReference>
<dbReference type="HOGENOM" id="CLU_240479_0_0_1"/>
<feature type="compositionally biased region" description="Basic residues" evidence="6">
    <location>
        <begin position="630"/>
        <end position="644"/>
    </location>
</feature>
<dbReference type="Gene3D" id="3.90.230.10">
    <property type="entry name" value="Creatinase/methionine aminopeptidase superfamily"/>
    <property type="match status" value="1"/>
</dbReference>
<feature type="compositionally biased region" description="Acidic residues" evidence="6">
    <location>
        <begin position="788"/>
        <end position="800"/>
    </location>
</feature>
<feature type="compositionally biased region" description="Basic and acidic residues" evidence="6">
    <location>
        <begin position="745"/>
        <end position="754"/>
    </location>
</feature>
<dbReference type="eggNOG" id="KOG4299">
    <property type="taxonomic scope" value="Eukaryota"/>
</dbReference>
<comment type="similarity">
    <text evidence="1">Belongs to the peptidase M24 family.</text>
</comment>
<dbReference type="InterPro" id="IPR011011">
    <property type="entry name" value="Znf_FYVE_PHD"/>
</dbReference>
<evidence type="ECO:0000313" key="9">
    <source>
        <dbReference type="EMBL" id="EUC30095.1"/>
    </source>
</evidence>
<feature type="signal peptide" evidence="7">
    <location>
        <begin position="1"/>
        <end position="21"/>
    </location>
</feature>
<evidence type="ECO:0000256" key="1">
    <source>
        <dbReference type="ARBA" id="ARBA00007319"/>
    </source>
</evidence>
<feature type="region of interest" description="Disordered" evidence="6">
    <location>
        <begin position="630"/>
        <end position="865"/>
    </location>
</feature>
<dbReference type="InterPro" id="IPR013083">
    <property type="entry name" value="Znf_RING/FYVE/PHD"/>
</dbReference>
<gene>
    <name evidence="9" type="ORF">COCCADRAFT_104749</name>
</gene>
<keyword evidence="3 5" id="KW-0863">Zinc-finger</keyword>
<accession>W6XXS9</accession>
<dbReference type="InterPro" id="IPR000994">
    <property type="entry name" value="Pept_M24"/>
</dbReference>
<dbReference type="Gene3D" id="3.30.40.10">
    <property type="entry name" value="Zinc/RING finger domain, C3HC4 (zinc finger)"/>
    <property type="match status" value="2"/>
</dbReference>
<dbReference type="EMBL" id="KI964715">
    <property type="protein sequence ID" value="EUC30095.1"/>
    <property type="molecule type" value="Genomic_DNA"/>
</dbReference>
<dbReference type="PANTHER" id="PTHR47636">
    <property type="entry name" value="TRANSCRIPTIONAL REGULATORY PROTEIN RCO1"/>
    <property type="match status" value="1"/>
</dbReference>
<keyword evidence="2" id="KW-0479">Metal-binding</keyword>
<dbReference type="FunFam" id="3.30.40.10:FF:000748">
    <property type="entry name" value="PHD finger domain protein, putative"/>
    <property type="match status" value="1"/>
</dbReference>
<dbReference type="SMART" id="SM00249">
    <property type="entry name" value="PHD"/>
    <property type="match status" value="2"/>
</dbReference>
<dbReference type="InterPro" id="IPR019787">
    <property type="entry name" value="Znf_PHD-finger"/>
</dbReference>
<dbReference type="InterPro" id="IPR001965">
    <property type="entry name" value="Znf_PHD"/>
</dbReference>
<evidence type="ECO:0000256" key="4">
    <source>
        <dbReference type="ARBA" id="ARBA00022833"/>
    </source>
</evidence>
<dbReference type="GO" id="GO:0032221">
    <property type="term" value="C:Rpd3S complex"/>
    <property type="evidence" value="ECO:0007669"/>
    <property type="project" value="TreeGrafter"/>
</dbReference>
<dbReference type="SUPFAM" id="SSF55920">
    <property type="entry name" value="Creatinase/aminopeptidase"/>
    <property type="match status" value="1"/>
</dbReference>
<dbReference type="InterPro" id="IPR036390">
    <property type="entry name" value="WH_DNA-bd_sf"/>
</dbReference>
<dbReference type="Proteomes" id="UP000053841">
    <property type="component" value="Unassembled WGS sequence"/>
</dbReference>
<protein>
    <recommendedName>
        <fullName evidence="8">PHD-type domain-containing protein</fullName>
    </recommendedName>
</protein>
<feature type="compositionally biased region" description="Polar residues" evidence="6">
    <location>
        <begin position="708"/>
        <end position="721"/>
    </location>
</feature>
<dbReference type="Gene3D" id="1.10.10.10">
    <property type="entry name" value="Winged helix-like DNA-binding domain superfamily/Winged helix DNA-binding domain"/>
    <property type="match status" value="1"/>
</dbReference>
<feature type="compositionally biased region" description="Low complexity" evidence="6">
    <location>
        <begin position="1109"/>
        <end position="1120"/>
    </location>
</feature>
<keyword evidence="10" id="KW-1185">Reference proteome</keyword>
<dbReference type="PROSITE" id="PS01359">
    <property type="entry name" value="ZF_PHD_1"/>
    <property type="match status" value="1"/>
</dbReference>
<organism evidence="9 10">
    <name type="scientific">Cochliobolus carbonum (strain 26-R-13)</name>
    <name type="common">Maize leaf spot fungus</name>
    <name type="synonym">Bipolaris zeicola</name>
    <dbReference type="NCBI Taxonomy" id="930089"/>
    <lineage>
        <taxon>Eukaryota</taxon>
        <taxon>Fungi</taxon>
        <taxon>Dikarya</taxon>
        <taxon>Ascomycota</taxon>
        <taxon>Pezizomycotina</taxon>
        <taxon>Dothideomycetes</taxon>
        <taxon>Pleosporomycetidae</taxon>
        <taxon>Pleosporales</taxon>
        <taxon>Pleosporineae</taxon>
        <taxon>Pleosporaceae</taxon>
        <taxon>Bipolaris</taxon>
    </lineage>
</organism>
<evidence type="ECO:0000256" key="2">
    <source>
        <dbReference type="ARBA" id="ARBA00022723"/>
    </source>
</evidence>
<feature type="region of interest" description="Disordered" evidence="6">
    <location>
        <begin position="1010"/>
        <end position="1089"/>
    </location>
</feature>
<feature type="region of interest" description="Disordered" evidence="6">
    <location>
        <begin position="956"/>
        <end position="997"/>
    </location>
</feature>
<reference evidence="9 10" key="1">
    <citation type="journal article" date="2013" name="PLoS Genet.">
        <title>Comparative genome structure, secondary metabolite, and effector coding capacity across Cochliobolus pathogens.</title>
        <authorList>
            <person name="Condon B.J."/>
            <person name="Leng Y."/>
            <person name="Wu D."/>
            <person name="Bushley K.E."/>
            <person name="Ohm R.A."/>
            <person name="Otillar R."/>
            <person name="Martin J."/>
            <person name="Schackwitz W."/>
            <person name="Grimwood J."/>
            <person name="MohdZainudin N."/>
            <person name="Xue C."/>
            <person name="Wang R."/>
            <person name="Manning V.A."/>
            <person name="Dhillon B."/>
            <person name="Tu Z.J."/>
            <person name="Steffenson B.J."/>
            <person name="Salamov A."/>
            <person name="Sun H."/>
            <person name="Lowry S."/>
            <person name="LaButti K."/>
            <person name="Han J."/>
            <person name="Copeland A."/>
            <person name="Lindquist E."/>
            <person name="Barry K."/>
            <person name="Schmutz J."/>
            <person name="Baker S.E."/>
            <person name="Ciuffetti L.M."/>
            <person name="Grigoriev I.V."/>
            <person name="Zhong S."/>
            <person name="Turgeon B.G."/>
        </authorList>
    </citation>
    <scope>NUCLEOTIDE SEQUENCE [LARGE SCALE GENOMIC DNA]</scope>
    <source>
        <strain evidence="9 10">26-R-13</strain>
    </source>
</reference>
<dbReference type="OrthoDB" id="5876363at2759"/>
<dbReference type="SUPFAM" id="SSF56219">
    <property type="entry name" value="DNase I-like"/>
    <property type="match status" value="1"/>
</dbReference>
<feature type="compositionally biased region" description="Polar residues" evidence="6">
    <location>
        <begin position="1240"/>
        <end position="1253"/>
    </location>
</feature>
<name>W6XXS9_COCC2</name>
<dbReference type="RefSeq" id="XP_007715594.1">
    <property type="nucleotide sequence ID" value="XM_007717404.1"/>
</dbReference>
<feature type="domain" description="PHD-type" evidence="8">
    <location>
        <begin position="1316"/>
        <end position="1363"/>
    </location>
</feature>
<dbReference type="GeneID" id="19143073"/>
<evidence type="ECO:0000259" key="8">
    <source>
        <dbReference type="PROSITE" id="PS50016"/>
    </source>
</evidence>
<dbReference type="PROSITE" id="PS50016">
    <property type="entry name" value="ZF_PHD_2"/>
    <property type="match status" value="1"/>
</dbReference>
<evidence type="ECO:0000313" key="10">
    <source>
        <dbReference type="Proteomes" id="UP000053841"/>
    </source>
</evidence>
<dbReference type="Pfam" id="PF00628">
    <property type="entry name" value="PHD"/>
    <property type="match status" value="1"/>
</dbReference>